<accession>A0A1M2W4W3</accession>
<proteinExistence type="predicted"/>
<comment type="caution">
    <text evidence="2">The sequence shown here is derived from an EMBL/GenBank/DDBJ whole genome shotgun (WGS) entry which is preliminary data.</text>
</comment>
<keyword evidence="3" id="KW-1185">Reference proteome</keyword>
<dbReference type="OrthoDB" id="2745931at2759"/>
<evidence type="ECO:0000313" key="2">
    <source>
        <dbReference type="EMBL" id="OJT14856.1"/>
    </source>
</evidence>
<protein>
    <submittedName>
        <fullName evidence="2">Uncharacterized protein</fullName>
    </submittedName>
</protein>
<dbReference type="Proteomes" id="UP000184267">
    <property type="component" value="Unassembled WGS sequence"/>
</dbReference>
<reference evidence="2 3" key="1">
    <citation type="submission" date="2016-10" db="EMBL/GenBank/DDBJ databases">
        <title>Genome sequence of the basidiomycete white-rot fungus Trametes pubescens.</title>
        <authorList>
            <person name="Makela M.R."/>
            <person name="Granchi Z."/>
            <person name="Peng M."/>
            <person name="De Vries R.P."/>
            <person name="Grigoriev I."/>
            <person name="Riley R."/>
            <person name="Hilden K."/>
        </authorList>
    </citation>
    <scope>NUCLEOTIDE SEQUENCE [LARGE SCALE GENOMIC DNA]</scope>
    <source>
        <strain evidence="2 3">FBCC735</strain>
    </source>
</reference>
<dbReference type="STRING" id="154538.A0A1M2W4W3"/>
<feature type="compositionally biased region" description="Pro residues" evidence="1">
    <location>
        <begin position="335"/>
        <end position="349"/>
    </location>
</feature>
<gene>
    <name evidence="2" type="ORF">TRAPUB_8583</name>
</gene>
<evidence type="ECO:0000256" key="1">
    <source>
        <dbReference type="SAM" id="MobiDB-lite"/>
    </source>
</evidence>
<feature type="region of interest" description="Disordered" evidence="1">
    <location>
        <begin position="328"/>
        <end position="496"/>
    </location>
</feature>
<dbReference type="AlphaFoldDB" id="A0A1M2W4W3"/>
<sequence length="496" mass="54329">MDLKAALAEAQALVLGIARQLADRFKTHKPEYYHRLLMQHSRRSANVRRVSKWNAFLSQELLRRNGELGPGEKRKKVSQLTKEISEDWNRMTKEEQDRATSDKVLELYEQRANRAYGRQNVPARAFRDARTSLALVERELSALHNRTEVEVLLVVTRGNQQSYVQPYSFITSNPVEDFIVATHGCTVEDLSVAMEGFLLGKMSNTRVFAQNARSQILRLKKEVGSIIDKNLQETSRRGPIRQMKYVNFQDITREYGLVLRNWPWKEAERFKAPGNFSSRAELEILFSMWTQGKTHFRCLTDDEWDAWRLQPTNGLEWSVDFQVQSPLPPATTATIPPPPPATAASPPLPSMDTTLDGGSSSSSSSSQAPSPPITDPSPSTAVGQKRPAEFINTTTSDDGTPGVVTKRPRKRRADAGVKRGPRKKPGDSSLGSSTPGASTSGAGVSGSSIDTATTTNTGTPTLSLNGGTAASSTSVGDSTRRVSTAAEPAVGNAATT</sequence>
<dbReference type="OMA" id="DNTHIMR"/>
<evidence type="ECO:0000313" key="3">
    <source>
        <dbReference type="Proteomes" id="UP000184267"/>
    </source>
</evidence>
<dbReference type="EMBL" id="MNAD01000232">
    <property type="protein sequence ID" value="OJT14856.1"/>
    <property type="molecule type" value="Genomic_DNA"/>
</dbReference>
<name>A0A1M2W4W3_TRAPU</name>
<organism evidence="2 3">
    <name type="scientific">Trametes pubescens</name>
    <name type="common">White-rot fungus</name>
    <dbReference type="NCBI Taxonomy" id="154538"/>
    <lineage>
        <taxon>Eukaryota</taxon>
        <taxon>Fungi</taxon>
        <taxon>Dikarya</taxon>
        <taxon>Basidiomycota</taxon>
        <taxon>Agaricomycotina</taxon>
        <taxon>Agaricomycetes</taxon>
        <taxon>Polyporales</taxon>
        <taxon>Polyporaceae</taxon>
        <taxon>Trametes</taxon>
    </lineage>
</organism>
<feature type="compositionally biased region" description="Low complexity" evidence="1">
    <location>
        <begin position="428"/>
        <end position="468"/>
    </location>
</feature>